<organism evidence="7 8">
    <name type="scientific">Flavobacterium procerum</name>
    <dbReference type="NCBI Taxonomy" id="1455569"/>
    <lineage>
        <taxon>Bacteria</taxon>
        <taxon>Pseudomonadati</taxon>
        <taxon>Bacteroidota</taxon>
        <taxon>Flavobacteriia</taxon>
        <taxon>Flavobacteriales</taxon>
        <taxon>Flavobacteriaceae</taxon>
        <taxon>Flavobacterium</taxon>
    </lineage>
</organism>
<dbReference type="SUPFAM" id="SSF111369">
    <property type="entry name" value="HlyD-like secretion proteins"/>
    <property type="match status" value="1"/>
</dbReference>
<evidence type="ECO:0000313" key="7">
    <source>
        <dbReference type="EMBL" id="MFC0078047.1"/>
    </source>
</evidence>
<dbReference type="InterPro" id="IPR058627">
    <property type="entry name" value="MdtA-like_C"/>
</dbReference>
<evidence type="ECO:0000256" key="1">
    <source>
        <dbReference type="ARBA" id="ARBA00004196"/>
    </source>
</evidence>
<keyword evidence="8" id="KW-1185">Reference proteome</keyword>
<sequence length="384" mass="40874">MNKQSFLSILAAAFIIASCGKNDKSAQAGGAPQIKEYKTVTLQKESATLNSDFPASIQGQQNIEIRPRVEGYIDKIFVDEGAVVKAGQPLFKISAPEYEQQVRTATASIKSAQADLSAAKLAVNKVKPLVEKGIISKYDLESAQYTYESALASLAQANAALVNAKVNLGYTTVTSPVDGVVGSIPFRLGSLVSSNTTEPLTTVSSIGNVYAYFAMNEKTLLNFTKDSGASLNQKLKSMPAVSLVLSDGSAYDEKGHIETVNGLINTETGTVNVRARFPNSKGIIRSGSSTTVRIPKEVKDGIIIPQSATFELQDKMFAVVLGKDGKTRNANITVLENTAGNYYVVTSGLQAGDEIVLEGVASLKEGTEIKAQKQSPETVYADLK</sequence>
<dbReference type="Pfam" id="PF25917">
    <property type="entry name" value="BSH_RND"/>
    <property type="match status" value="1"/>
</dbReference>
<dbReference type="InterPro" id="IPR058626">
    <property type="entry name" value="MdtA-like_b-barrel"/>
</dbReference>
<feature type="domain" description="Multidrug resistance protein MdtA-like C-terminal permuted SH3" evidence="6">
    <location>
        <begin position="302"/>
        <end position="360"/>
    </location>
</feature>
<dbReference type="Pfam" id="PF25944">
    <property type="entry name" value="Beta-barrel_RND"/>
    <property type="match status" value="1"/>
</dbReference>
<dbReference type="PANTHER" id="PTHR30158">
    <property type="entry name" value="ACRA/E-RELATED COMPONENT OF DRUG EFFLUX TRANSPORTER"/>
    <property type="match status" value="1"/>
</dbReference>
<dbReference type="PANTHER" id="PTHR30158:SF23">
    <property type="entry name" value="MULTIDRUG RESISTANCE PROTEIN MEXA"/>
    <property type="match status" value="1"/>
</dbReference>
<dbReference type="InterPro" id="IPR006143">
    <property type="entry name" value="RND_pump_MFP"/>
</dbReference>
<dbReference type="NCBIfam" id="TIGR01730">
    <property type="entry name" value="RND_mfp"/>
    <property type="match status" value="1"/>
</dbReference>
<evidence type="ECO:0000259" key="6">
    <source>
        <dbReference type="Pfam" id="PF25967"/>
    </source>
</evidence>
<dbReference type="RefSeq" id="WP_379682092.1">
    <property type="nucleotide sequence ID" value="NZ_JBHLYW010000009.1"/>
</dbReference>
<feature type="domain" description="Multidrug resistance protein MdtA-like beta-barrel" evidence="5">
    <location>
        <begin position="231"/>
        <end position="294"/>
    </location>
</feature>
<dbReference type="Proteomes" id="UP001589734">
    <property type="component" value="Unassembled WGS sequence"/>
</dbReference>
<comment type="subcellular location">
    <subcellularLocation>
        <location evidence="1">Cell envelope</location>
    </subcellularLocation>
</comment>
<protein>
    <submittedName>
        <fullName evidence="7">Efflux RND transporter periplasmic adaptor subunit</fullName>
    </submittedName>
</protein>
<dbReference type="EMBL" id="JBHLYW010000009">
    <property type="protein sequence ID" value="MFC0078047.1"/>
    <property type="molecule type" value="Genomic_DNA"/>
</dbReference>
<gene>
    <name evidence="7" type="ORF">ACFFLS_13430</name>
</gene>
<dbReference type="Pfam" id="PF25876">
    <property type="entry name" value="HH_MFP_RND"/>
    <property type="match status" value="1"/>
</dbReference>
<accession>A0ABV6BTQ9</accession>
<dbReference type="InterPro" id="IPR058624">
    <property type="entry name" value="MdtA-like_HH"/>
</dbReference>
<comment type="caution">
    <text evidence="7">The sequence shown here is derived from an EMBL/GenBank/DDBJ whole genome shotgun (WGS) entry which is preliminary data.</text>
</comment>
<reference evidence="7 8" key="1">
    <citation type="submission" date="2024-09" db="EMBL/GenBank/DDBJ databases">
        <authorList>
            <person name="Sun Q."/>
            <person name="Mori K."/>
        </authorList>
    </citation>
    <scope>NUCLEOTIDE SEQUENCE [LARGE SCALE GENOMIC DNA]</scope>
    <source>
        <strain evidence="7 8">CGMCC 1.12926</strain>
    </source>
</reference>
<dbReference type="Gene3D" id="2.40.50.100">
    <property type="match status" value="1"/>
</dbReference>
<dbReference type="Pfam" id="PF25967">
    <property type="entry name" value="RND-MFP_C"/>
    <property type="match status" value="1"/>
</dbReference>
<dbReference type="PROSITE" id="PS51257">
    <property type="entry name" value="PROKAR_LIPOPROTEIN"/>
    <property type="match status" value="1"/>
</dbReference>
<proteinExistence type="inferred from homology"/>
<feature type="domain" description="Multidrug resistance protein MdtA-like barrel-sandwich hybrid" evidence="4">
    <location>
        <begin position="62"/>
        <end position="203"/>
    </location>
</feature>
<evidence type="ECO:0000259" key="4">
    <source>
        <dbReference type="Pfam" id="PF25917"/>
    </source>
</evidence>
<comment type="similarity">
    <text evidence="2">Belongs to the membrane fusion protein (MFP) (TC 8.A.1) family.</text>
</comment>
<dbReference type="InterPro" id="IPR058625">
    <property type="entry name" value="MdtA-like_BSH"/>
</dbReference>
<evidence type="ECO:0000256" key="2">
    <source>
        <dbReference type="ARBA" id="ARBA00009477"/>
    </source>
</evidence>
<evidence type="ECO:0000313" key="8">
    <source>
        <dbReference type="Proteomes" id="UP001589734"/>
    </source>
</evidence>
<dbReference type="Gene3D" id="2.40.420.20">
    <property type="match status" value="1"/>
</dbReference>
<name>A0ABV6BTQ9_9FLAO</name>
<evidence type="ECO:0000259" key="5">
    <source>
        <dbReference type="Pfam" id="PF25944"/>
    </source>
</evidence>
<feature type="domain" description="Multidrug resistance protein MdtA-like alpha-helical hairpin" evidence="3">
    <location>
        <begin position="103"/>
        <end position="171"/>
    </location>
</feature>
<dbReference type="Gene3D" id="2.40.30.170">
    <property type="match status" value="1"/>
</dbReference>
<evidence type="ECO:0000259" key="3">
    <source>
        <dbReference type="Pfam" id="PF25876"/>
    </source>
</evidence>
<dbReference type="Gene3D" id="1.10.287.470">
    <property type="entry name" value="Helix hairpin bin"/>
    <property type="match status" value="1"/>
</dbReference>